<keyword evidence="3 6" id="KW-0812">Transmembrane</keyword>
<keyword evidence="5 6" id="KW-0472">Membrane</keyword>
<dbReference type="PANTHER" id="PTHR12677">
    <property type="entry name" value="GOLGI APPARATUS MEMBRANE PROTEIN TVP38-RELATED"/>
    <property type="match status" value="1"/>
</dbReference>
<accession>A0A432W474</accession>
<feature type="transmembrane region" description="Helical" evidence="6">
    <location>
        <begin position="174"/>
        <end position="195"/>
    </location>
</feature>
<dbReference type="OrthoDB" id="9814092at2"/>
<evidence type="ECO:0000256" key="5">
    <source>
        <dbReference type="ARBA" id="ARBA00023136"/>
    </source>
</evidence>
<evidence type="ECO:0000313" key="9">
    <source>
        <dbReference type="Proteomes" id="UP000288293"/>
    </source>
</evidence>
<keyword evidence="9" id="KW-1185">Reference proteome</keyword>
<evidence type="ECO:0000256" key="1">
    <source>
        <dbReference type="ARBA" id="ARBA00004651"/>
    </source>
</evidence>
<dbReference type="Proteomes" id="UP000288293">
    <property type="component" value="Unassembled WGS sequence"/>
</dbReference>
<keyword evidence="2 6" id="KW-1003">Cell membrane</keyword>
<dbReference type="InterPro" id="IPR015414">
    <property type="entry name" value="TMEM64"/>
</dbReference>
<organism evidence="8 9">
    <name type="scientific">Aliidiomarina minuta</name>
    <dbReference type="NCBI Taxonomy" id="880057"/>
    <lineage>
        <taxon>Bacteria</taxon>
        <taxon>Pseudomonadati</taxon>
        <taxon>Pseudomonadota</taxon>
        <taxon>Gammaproteobacteria</taxon>
        <taxon>Alteromonadales</taxon>
        <taxon>Idiomarinaceae</taxon>
        <taxon>Aliidiomarina</taxon>
    </lineage>
</organism>
<feature type="transmembrane region" description="Helical" evidence="6">
    <location>
        <begin position="140"/>
        <end position="162"/>
    </location>
</feature>
<feature type="transmembrane region" description="Helical" evidence="6">
    <location>
        <begin position="63"/>
        <end position="81"/>
    </location>
</feature>
<dbReference type="InterPro" id="IPR032816">
    <property type="entry name" value="VTT_dom"/>
</dbReference>
<evidence type="ECO:0000259" key="7">
    <source>
        <dbReference type="Pfam" id="PF09335"/>
    </source>
</evidence>
<comment type="similarity">
    <text evidence="6">Belongs to the TVP38/TMEM64 family.</text>
</comment>
<feature type="transmembrane region" description="Helical" evidence="6">
    <location>
        <begin position="26"/>
        <end position="51"/>
    </location>
</feature>
<sequence length="204" mass="22461">MIDAEVIEPEQLRQLLDDFAADANPIVLLITVILTYIIALLLMFPLTLLVVATGILFGPWWGLLYAILGTLSSSACSYWIGRHLGKDTLTRYQGRLLRKTSSYMTRRTINSMIIINLLPVAPFTMTNLMGGAMGMPFLRYMLGSAIGIIPGLAAVTLLGAQLTRLLLAEENREIAIALGTILAALALLFVIHLVYRRKQKSKST</sequence>
<reference evidence="8 9" key="1">
    <citation type="journal article" date="2011" name="Front. Microbiol.">
        <title>Genomic signatures of strain selection and enhancement in Bacillus atrophaeus var. globigii, a historical biowarfare simulant.</title>
        <authorList>
            <person name="Gibbons H.S."/>
            <person name="Broomall S.M."/>
            <person name="McNew L.A."/>
            <person name="Daligault H."/>
            <person name="Chapman C."/>
            <person name="Bruce D."/>
            <person name="Karavis M."/>
            <person name="Krepps M."/>
            <person name="McGregor P.A."/>
            <person name="Hong C."/>
            <person name="Park K.H."/>
            <person name="Akmal A."/>
            <person name="Feldman A."/>
            <person name="Lin J.S."/>
            <person name="Chang W.E."/>
            <person name="Higgs B.W."/>
            <person name="Demirev P."/>
            <person name="Lindquist J."/>
            <person name="Liem A."/>
            <person name="Fochler E."/>
            <person name="Read T.D."/>
            <person name="Tapia R."/>
            <person name="Johnson S."/>
            <person name="Bishop-Lilly K.A."/>
            <person name="Detter C."/>
            <person name="Han C."/>
            <person name="Sozhamannan S."/>
            <person name="Rosenzweig C.N."/>
            <person name="Skowronski E.W."/>
        </authorList>
    </citation>
    <scope>NUCLEOTIDE SEQUENCE [LARGE SCALE GENOMIC DNA]</scope>
    <source>
        <strain evidence="8 9">MLST1</strain>
    </source>
</reference>
<gene>
    <name evidence="8" type="ORF">CWE09_12060</name>
</gene>
<comment type="caution">
    <text evidence="8">The sequence shown here is derived from an EMBL/GenBank/DDBJ whole genome shotgun (WGS) entry which is preliminary data.</text>
</comment>
<comment type="subcellular location">
    <subcellularLocation>
        <location evidence="1 6">Cell membrane</location>
        <topology evidence="1 6">Multi-pass membrane protein</topology>
    </subcellularLocation>
</comment>
<evidence type="ECO:0000256" key="6">
    <source>
        <dbReference type="RuleBase" id="RU366058"/>
    </source>
</evidence>
<evidence type="ECO:0000313" key="8">
    <source>
        <dbReference type="EMBL" id="RUO24116.1"/>
    </source>
</evidence>
<keyword evidence="4 6" id="KW-1133">Transmembrane helix</keyword>
<feature type="transmembrane region" description="Helical" evidence="6">
    <location>
        <begin position="109"/>
        <end position="128"/>
    </location>
</feature>
<evidence type="ECO:0000256" key="4">
    <source>
        <dbReference type="ARBA" id="ARBA00022989"/>
    </source>
</evidence>
<name>A0A432W474_9GAMM</name>
<dbReference type="AlphaFoldDB" id="A0A432W474"/>
<dbReference type="GO" id="GO:0005886">
    <property type="term" value="C:plasma membrane"/>
    <property type="evidence" value="ECO:0007669"/>
    <property type="project" value="UniProtKB-SubCell"/>
</dbReference>
<dbReference type="EMBL" id="PIPL01000003">
    <property type="protein sequence ID" value="RUO24116.1"/>
    <property type="molecule type" value="Genomic_DNA"/>
</dbReference>
<feature type="domain" description="VTT" evidence="7">
    <location>
        <begin position="44"/>
        <end position="160"/>
    </location>
</feature>
<dbReference type="PANTHER" id="PTHR12677:SF59">
    <property type="entry name" value="GOLGI APPARATUS MEMBRANE PROTEIN TVP38-RELATED"/>
    <property type="match status" value="1"/>
</dbReference>
<proteinExistence type="inferred from homology"/>
<dbReference type="Pfam" id="PF09335">
    <property type="entry name" value="VTT_dom"/>
    <property type="match status" value="1"/>
</dbReference>
<evidence type="ECO:0000256" key="3">
    <source>
        <dbReference type="ARBA" id="ARBA00022692"/>
    </source>
</evidence>
<evidence type="ECO:0000256" key="2">
    <source>
        <dbReference type="ARBA" id="ARBA00022475"/>
    </source>
</evidence>
<protein>
    <recommendedName>
        <fullName evidence="6">TVP38/TMEM64 family membrane protein</fullName>
    </recommendedName>
</protein>